<accession>A0A6U8LYI7</accession>
<evidence type="ECO:0000313" key="1">
    <source>
        <dbReference type="EMBL" id="CAD9037794.1"/>
    </source>
</evidence>
<dbReference type="EMBL" id="HBGA01132020">
    <property type="protein sequence ID" value="CAD9037794.1"/>
    <property type="molecule type" value="Transcribed_RNA"/>
</dbReference>
<protein>
    <submittedName>
        <fullName evidence="1">Uncharacterized protein</fullName>
    </submittedName>
</protein>
<dbReference type="AlphaFoldDB" id="A0A6U8LYI7"/>
<dbReference type="EMBL" id="HBGA01132021">
    <property type="protein sequence ID" value="CAD9037795.1"/>
    <property type="molecule type" value="Transcribed_RNA"/>
</dbReference>
<proteinExistence type="predicted"/>
<organism evidence="1">
    <name type="scientific">Eutreptiella gymnastica</name>
    <dbReference type="NCBI Taxonomy" id="73025"/>
    <lineage>
        <taxon>Eukaryota</taxon>
        <taxon>Discoba</taxon>
        <taxon>Euglenozoa</taxon>
        <taxon>Euglenida</taxon>
        <taxon>Spirocuta</taxon>
        <taxon>Euglenophyceae</taxon>
        <taxon>Eutreptiales</taxon>
        <taxon>Eutreptiaceae</taxon>
        <taxon>Eutreptiella</taxon>
    </lineage>
</organism>
<gene>
    <name evidence="1" type="ORF">EGYM00392_LOCUS48954</name>
    <name evidence="2" type="ORF">EGYM00392_LOCUS48955</name>
</gene>
<sequence>MAVLFRALRPPEYPSMRHEFWLPAQHDTRSQETLATLNAMADALSRKAAAGAQPMTIPIVQLIPYRMIAHRGGAIILDPRKVEQVYSTIKQTQWEEKAPVRMRPVQAKYFVQLALQGNYLDSGNTASLQSPIPDP</sequence>
<reference evidence="1" key="1">
    <citation type="submission" date="2021-01" db="EMBL/GenBank/DDBJ databases">
        <authorList>
            <person name="Corre E."/>
            <person name="Pelletier E."/>
            <person name="Niang G."/>
            <person name="Scheremetjew M."/>
            <person name="Finn R."/>
            <person name="Kale V."/>
            <person name="Holt S."/>
            <person name="Cochrane G."/>
            <person name="Meng A."/>
            <person name="Brown T."/>
            <person name="Cohen L."/>
        </authorList>
    </citation>
    <scope>NUCLEOTIDE SEQUENCE</scope>
    <source>
        <strain evidence="1">NIES-381</strain>
    </source>
</reference>
<name>A0A6U8LYI7_9EUGL</name>
<evidence type="ECO:0000313" key="2">
    <source>
        <dbReference type="EMBL" id="CAD9037795.1"/>
    </source>
</evidence>